<evidence type="ECO:0008006" key="3">
    <source>
        <dbReference type="Google" id="ProtNLM"/>
    </source>
</evidence>
<proteinExistence type="predicted"/>
<organism evidence="1 2">
    <name type="scientific">Schizopora paradoxa</name>
    <dbReference type="NCBI Taxonomy" id="27342"/>
    <lineage>
        <taxon>Eukaryota</taxon>
        <taxon>Fungi</taxon>
        <taxon>Dikarya</taxon>
        <taxon>Basidiomycota</taxon>
        <taxon>Agaricomycotina</taxon>
        <taxon>Agaricomycetes</taxon>
        <taxon>Hymenochaetales</taxon>
        <taxon>Schizoporaceae</taxon>
        <taxon>Schizopora</taxon>
    </lineage>
</organism>
<protein>
    <recommendedName>
        <fullName evidence="3">Fungal N-terminal domain-containing protein</fullName>
    </recommendedName>
</protein>
<accession>A0A0H2RVN2</accession>
<keyword evidence="2" id="KW-1185">Reference proteome</keyword>
<dbReference type="AlphaFoldDB" id="A0A0H2RVN2"/>
<name>A0A0H2RVN2_9AGAM</name>
<evidence type="ECO:0000313" key="2">
    <source>
        <dbReference type="Proteomes" id="UP000053477"/>
    </source>
</evidence>
<evidence type="ECO:0000313" key="1">
    <source>
        <dbReference type="EMBL" id="KLO13463.1"/>
    </source>
</evidence>
<dbReference type="Proteomes" id="UP000053477">
    <property type="component" value="Unassembled WGS sequence"/>
</dbReference>
<sequence>MPQSSVVQGIERTLTSEAKAIGIHFQKIDQLSLAVSMLLEQELGKGANTYRQWESIATTIRDVVSSVRQVSIDGQARVEDVLTSFHDYMCFSRETQRAKAEEIKDCKAGLQTLAVRTKEVVSNVFTVLEETHAKIAEFDHHWPVGESQYSKNIKPRIQEVQNNVKAIQKSIEDLRACESR</sequence>
<dbReference type="EMBL" id="KQ085959">
    <property type="protein sequence ID" value="KLO13463.1"/>
    <property type="molecule type" value="Genomic_DNA"/>
</dbReference>
<dbReference type="InParanoid" id="A0A0H2RVN2"/>
<reference evidence="1 2" key="1">
    <citation type="submission" date="2015-04" db="EMBL/GenBank/DDBJ databases">
        <title>Complete genome sequence of Schizopora paradoxa KUC8140, a cosmopolitan wood degrader in East Asia.</title>
        <authorList>
            <consortium name="DOE Joint Genome Institute"/>
            <person name="Min B."/>
            <person name="Park H."/>
            <person name="Jang Y."/>
            <person name="Kim J.-J."/>
            <person name="Kim K.H."/>
            <person name="Pangilinan J."/>
            <person name="Lipzen A."/>
            <person name="Riley R."/>
            <person name="Grigoriev I.V."/>
            <person name="Spatafora J.W."/>
            <person name="Choi I.-G."/>
        </authorList>
    </citation>
    <scope>NUCLEOTIDE SEQUENCE [LARGE SCALE GENOMIC DNA]</scope>
    <source>
        <strain evidence="1 2">KUC8140</strain>
    </source>
</reference>
<gene>
    <name evidence="1" type="ORF">SCHPADRAFT_363169</name>
</gene>